<sequence length="90" mass="9830">MVTVHCKYQGRRSNVKKLPPYPDVFCGSGLSHSALSLPQAAGRVDGGLTMTVEDFDMARVQPSSLDPCNTTSSNFHSMWSRSMDVLVIDP</sequence>
<organism evidence="1 2">
    <name type="scientific">Lyophyllum shimeji</name>
    <name type="common">Hon-shimeji</name>
    <name type="synonym">Tricholoma shimeji</name>
    <dbReference type="NCBI Taxonomy" id="47721"/>
    <lineage>
        <taxon>Eukaryota</taxon>
        <taxon>Fungi</taxon>
        <taxon>Dikarya</taxon>
        <taxon>Basidiomycota</taxon>
        <taxon>Agaricomycotina</taxon>
        <taxon>Agaricomycetes</taxon>
        <taxon>Agaricomycetidae</taxon>
        <taxon>Agaricales</taxon>
        <taxon>Tricholomatineae</taxon>
        <taxon>Lyophyllaceae</taxon>
        <taxon>Lyophyllum</taxon>
    </lineage>
</organism>
<protein>
    <submittedName>
        <fullName evidence="1">Uncharacterized protein</fullName>
    </submittedName>
</protein>
<name>A0A9P3UNP3_LYOSH</name>
<keyword evidence="2" id="KW-1185">Reference proteome</keyword>
<accession>A0A9P3UNP3</accession>
<comment type="caution">
    <text evidence="1">The sequence shown here is derived from an EMBL/GenBank/DDBJ whole genome shotgun (WGS) entry which is preliminary data.</text>
</comment>
<dbReference type="AlphaFoldDB" id="A0A9P3UNP3"/>
<dbReference type="EMBL" id="BRPK01000004">
    <property type="protein sequence ID" value="GLB37496.1"/>
    <property type="molecule type" value="Genomic_DNA"/>
</dbReference>
<evidence type="ECO:0000313" key="2">
    <source>
        <dbReference type="Proteomes" id="UP001063166"/>
    </source>
</evidence>
<evidence type="ECO:0000313" key="1">
    <source>
        <dbReference type="EMBL" id="GLB37496.1"/>
    </source>
</evidence>
<proteinExistence type="predicted"/>
<gene>
    <name evidence="1" type="ORF">LshimejAT787_0405470</name>
</gene>
<dbReference type="Proteomes" id="UP001063166">
    <property type="component" value="Unassembled WGS sequence"/>
</dbReference>
<reference evidence="1" key="1">
    <citation type="submission" date="2022-07" db="EMBL/GenBank/DDBJ databases">
        <title>The genome of Lyophyllum shimeji provides insight into the initial evolution of ectomycorrhizal fungal genome.</title>
        <authorList>
            <person name="Kobayashi Y."/>
            <person name="Shibata T."/>
            <person name="Hirakawa H."/>
            <person name="Shigenobu S."/>
            <person name="Nishiyama T."/>
            <person name="Yamada A."/>
            <person name="Hasebe M."/>
            <person name="Kawaguchi M."/>
        </authorList>
    </citation>
    <scope>NUCLEOTIDE SEQUENCE</scope>
    <source>
        <strain evidence="1">AT787</strain>
    </source>
</reference>